<dbReference type="AlphaFoldDB" id="A0A6S7G8Y8"/>
<organism evidence="2 3">
    <name type="scientific">Paramuricea clavata</name>
    <name type="common">Red gorgonian</name>
    <name type="synonym">Violescent sea-whip</name>
    <dbReference type="NCBI Taxonomy" id="317549"/>
    <lineage>
        <taxon>Eukaryota</taxon>
        <taxon>Metazoa</taxon>
        <taxon>Cnidaria</taxon>
        <taxon>Anthozoa</taxon>
        <taxon>Octocorallia</taxon>
        <taxon>Malacalcyonacea</taxon>
        <taxon>Plexauridae</taxon>
        <taxon>Paramuricea</taxon>
    </lineage>
</organism>
<gene>
    <name evidence="2" type="ORF">PACLA_8A012775</name>
</gene>
<dbReference type="EMBL" id="CACRXK020000451">
    <property type="protein sequence ID" value="CAB3981980.1"/>
    <property type="molecule type" value="Genomic_DNA"/>
</dbReference>
<evidence type="ECO:0000313" key="2">
    <source>
        <dbReference type="EMBL" id="CAB3981980.1"/>
    </source>
</evidence>
<name>A0A6S7G8Y8_PARCT</name>
<sequence length="206" mass="22637">MASTPSSIYAEEKQSESSEKTATKRQTGIANFFQKVESNPKRSLSPSLAPGVTGKKLRTKLDLQPPSKLPCVCMTCFKSFYVDEVVSKMIGVEMSIATDIALALGSTESIVESLYSVMKSQSMEGGQSNSTLALRTKIDWLMPTVIKADKLVTGIAQLYHDGDKSHNLPKHRWPILSYRATYGPGKDLSKVMTKKTTEGVRLPFLL</sequence>
<accession>A0A6S7G8Y8</accession>
<feature type="compositionally biased region" description="Basic and acidic residues" evidence="1">
    <location>
        <begin position="10"/>
        <end position="22"/>
    </location>
</feature>
<dbReference type="OrthoDB" id="10065482at2759"/>
<evidence type="ECO:0000256" key="1">
    <source>
        <dbReference type="SAM" id="MobiDB-lite"/>
    </source>
</evidence>
<evidence type="ECO:0000313" key="3">
    <source>
        <dbReference type="Proteomes" id="UP001152795"/>
    </source>
</evidence>
<dbReference type="Proteomes" id="UP001152795">
    <property type="component" value="Unassembled WGS sequence"/>
</dbReference>
<proteinExistence type="predicted"/>
<comment type="caution">
    <text evidence="2">The sequence shown here is derived from an EMBL/GenBank/DDBJ whole genome shotgun (WGS) entry which is preliminary data.</text>
</comment>
<keyword evidence="3" id="KW-1185">Reference proteome</keyword>
<feature type="region of interest" description="Disordered" evidence="1">
    <location>
        <begin position="1"/>
        <end position="25"/>
    </location>
</feature>
<protein>
    <submittedName>
        <fullName evidence="2">Uncharacterized protein</fullName>
    </submittedName>
</protein>
<reference evidence="2" key="1">
    <citation type="submission" date="2020-04" db="EMBL/GenBank/DDBJ databases">
        <authorList>
            <person name="Alioto T."/>
            <person name="Alioto T."/>
            <person name="Gomez Garrido J."/>
        </authorList>
    </citation>
    <scope>NUCLEOTIDE SEQUENCE</scope>
    <source>
        <strain evidence="2">A484AB</strain>
    </source>
</reference>